<keyword evidence="10 13" id="KW-0143">Chaperone</keyword>
<accession>A0A2K8MCA2</accession>
<dbReference type="PANTHER" id="PTHR12428:SF65">
    <property type="entry name" value="CYTOCHROME C OXIDASE ASSEMBLY PROTEIN COX18, MITOCHONDRIAL"/>
    <property type="match status" value="1"/>
</dbReference>
<keyword evidence="5 13" id="KW-1003">Cell membrane</keyword>
<reference evidence="17 18" key="1">
    <citation type="submission" date="2017-11" db="EMBL/GenBank/DDBJ databases">
        <title>Complete genome sequence of Sphingomonas sp. Strain Cra20, a psychrotolerant potential plant growth promoting rhizobacteria.</title>
        <authorList>
            <person name="Luo Y."/>
        </authorList>
    </citation>
    <scope>NUCLEOTIDE SEQUENCE [LARGE SCALE GENOMIC DNA]</scope>
    <source>
        <strain evidence="17 18">Cra20</strain>
    </source>
</reference>
<feature type="transmembrane region" description="Helical" evidence="13">
    <location>
        <begin position="397"/>
        <end position="416"/>
    </location>
</feature>
<evidence type="ECO:0000256" key="11">
    <source>
        <dbReference type="ARBA" id="ARBA00033245"/>
    </source>
</evidence>
<dbReference type="InterPro" id="IPR019998">
    <property type="entry name" value="Membr_insert_YidC"/>
</dbReference>
<evidence type="ECO:0000313" key="18">
    <source>
        <dbReference type="Proteomes" id="UP000229081"/>
    </source>
</evidence>
<evidence type="ECO:0000256" key="12">
    <source>
        <dbReference type="ARBA" id="ARBA00033342"/>
    </source>
</evidence>
<evidence type="ECO:0000256" key="5">
    <source>
        <dbReference type="ARBA" id="ARBA00022475"/>
    </source>
</evidence>
<dbReference type="InterPro" id="IPR028055">
    <property type="entry name" value="YidC/Oxa/ALB_C"/>
</dbReference>
<feature type="domain" description="Membrane insertase YidC N-terminal" evidence="16">
    <location>
        <begin position="113"/>
        <end position="385"/>
    </location>
</feature>
<evidence type="ECO:0000256" key="14">
    <source>
        <dbReference type="SAM" id="MobiDB-lite"/>
    </source>
</evidence>
<dbReference type="Proteomes" id="UP000229081">
    <property type="component" value="Chromosome"/>
</dbReference>
<gene>
    <name evidence="13" type="primary">yidC</name>
    <name evidence="17" type="ORF">CVN68_00085</name>
</gene>
<proteinExistence type="inferred from homology"/>
<evidence type="ECO:0000256" key="9">
    <source>
        <dbReference type="ARBA" id="ARBA00023136"/>
    </source>
</evidence>
<organism evidence="17 18">
    <name type="scientific">Sphingomonas psychrotolerans</name>
    <dbReference type="NCBI Taxonomy" id="1327635"/>
    <lineage>
        <taxon>Bacteria</taxon>
        <taxon>Pseudomonadati</taxon>
        <taxon>Pseudomonadota</taxon>
        <taxon>Alphaproteobacteria</taxon>
        <taxon>Sphingomonadales</taxon>
        <taxon>Sphingomonadaceae</taxon>
        <taxon>Sphingomonas</taxon>
    </lineage>
</organism>
<evidence type="ECO:0000256" key="3">
    <source>
        <dbReference type="ARBA" id="ARBA00015325"/>
    </source>
</evidence>
<dbReference type="EMBL" id="CP024923">
    <property type="protein sequence ID" value="ATY30594.1"/>
    <property type="molecule type" value="Genomic_DNA"/>
</dbReference>
<feature type="region of interest" description="Disordered" evidence="14">
    <location>
        <begin position="81"/>
        <end position="100"/>
    </location>
</feature>
<evidence type="ECO:0000256" key="2">
    <source>
        <dbReference type="ARBA" id="ARBA00010527"/>
    </source>
</evidence>
<evidence type="ECO:0000256" key="13">
    <source>
        <dbReference type="HAMAP-Rule" id="MF_01810"/>
    </source>
</evidence>
<comment type="function">
    <text evidence="13">Required for the insertion and/or proper folding and/or complex formation of integral membrane proteins into the membrane. Involved in integration of membrane proteins that insert both dependently and independently of the Sec translocase complex, as well as at least some lipoproteins. Aids folding of multispanning membrane proteins.</text>
</comment>
<dbReference type="InterPro" id="IPR047196">
    <property type="entry name" value="YidC_ALB_C"/>
</dbReference>
<dbReference type="GO" id="GO:0032977">
    <property type="term" value="F:membrane insertase activity"/>
    <property type="evidence" value="ECO:0007669"/>
    <property type="project" value="InterPro"/>
</dbReference>
<evidence type="ECO:0000259" key="16">
    <source>
        <dbReference type="Pfam" id="PF14849"/>
    </source>
</evidence>
<dbReference type="Pfam" id="PF02096">
    <property type="entry name" value="60KD_IMP"/>
    <property type="match status" value="1"/>
</dbReference>
<dbReference type="KEGG" id="sphc:CVN68_00085"/>
<feature type="domain" description="Membrane insertase YidC/Oxa/ALB C-terminal" evidence="15">
    <location>
        <begin position="397"/>
        <end position="593"/>
    </location>
</feature>
<feature type="transmembrane region" description="Helical" evidence="13">
    <location>
        <begin position="561"/>
        <end position="580"/>
    </location>
</feature>
<evidence type="ECO:0000256" key="10">
    <source>
        <dbReference type="ARBA" id="ARBA00023186"/>
    </source>
</evidence>
<comment type="subunit">
    <text evidence="13">Interacts with the Sec translocase complex via SecD. Specifically interacts with transmembrane segments of nascent integral membrane proteins during membrane integration.</text>
</comment>
<keyword evidence="7 13" id="KW-0653">Protein transport</keyword>
<keyword evidence="9 13" id="KW-0472">Membrane</keyword>
<dbReference type="NCBIfam" id="NF002353">
    <property type="entry name" value="PRK01318.1-4"/>
    <property type="match status" value="1"/>
</dbReference>
<name>A0A2K8MCA2_9SPHN</name>
<feature type="transmembrane region" description="Helical" evidence="13">
    <location>
        <begin position="522"/>
        <end position="541"/>
    </location>
</feature>
<dbReference type="InterPro" id="IPR038221">
    <property type="entry name" value="YidC_periplasmic_sf"/>
</dbReference>
<dbReference type="CDD" id="cd20070">
    <property type="entry name" value="5TM_YidC_Alb3"/>
    <property type="match status" value="1"/>
</dbReference>
<comment type="similarity">
    <text evidence="2 13">Belongs to the OXA1/ALB3/YidC family. Type 1 subfamily.</text>
</comment>
<dbReference type="OrthoDB" id="9780552at2"/>
<evidence type="ECO:0000256" key="1">
    <source>
        <dbReference type="ARBA" id="ARBA00004429"/>
    </source>
</evidence>
<evidence type="ECO:0000259" key="15">
    <source>
        <dbReference type="Pfam" id="PF02096"/>
    </source>
</evidence>
<dbReference type="GO" id="GO:0015031">
    <property type="term" value="P:protein transport"/>
    <property type="evidence" value="ECO:0007669"/>
    <property type="project" value="UniProtKB-KW"/>
</dbReference>
<dbReference type="Gene3D" id="2.70.98.90">
    <property type="match status" value="1"/>
</dbReference>
<dbReference type="NCBIfam" id="TIGR03592">
    <property type="entry name" value="yidC_oxa1_cterm"/>
    <property type="match status" value="1"/>
</dbReference>
<feature type="transmembrane region" description="Helical" evidence="13">
    <location>
        <begin position="460"/>
        <end position="480"/>
    </location>
</feature>
<dbReference type="PRINTS" id="PR01900">
    <property type="entry name" value="YIDCPROTEIN"/>
</dbReference>
<evidence type="ECO:0000313" key="17">
    <source>
        <dbReference type="EMBL" id="ATY30594.1"/>
    </source>
</evidence>
<dbReference type="PANTHER" id="PTHR12428">
    <property type="entry name" value="OXA1"/>
    <property type="match status" value="1"/>
</dbReference>
<comment type="subcellular location">
    <subcellularLocation>
        <location evidence="1">Cell inner membrane</location>
        <topology evidence="1">Multi-pass membrane protein</topology>
    </subcellularLocation>
    <subcellularLocation>
        <location evidence="13">Cell membrane</location>
        <topology evidence="13">Multi-pass membrane protein</topology>
    </subcellularLocation>
</comment>
<dbReference type="NCBIfam" id="TIGR03593">
    <property type="entry name" value="yidC_nterm"/>
    <property type="match status" value="1"/>
</dbReference>
<protein>
    <recommendedName>
        <fullName evidence="3 13">Membrane protein insertase YidC</fullName>
    </recommendedName>
    <alternativeName>
        <fullName evidence="12 13">Foldase YidC</fullName>
    </alternativeName>
    <alternativeName>
        <fullName evidence="11 13">Membrane integrase YidC</fullName>
    </alternativeName>
    <alternativeName>
        <fullName evidence="13">Membrane protein YidC</fullName>
    </alternativeName>
</protein>
<evidence type="ECO:0000256" key="8">
    <source>
        <dbReference type="ARBA" id="ARBA00022989"/>
    </source>
</evidence>
<dbReference type="InterPro" id="IPR001708">
    <property type="entry name" value="YidC/ALB3/OXA1/COX18"/>
</dbReference>
<keyword evidence="4 13" id="KW-0813">Transport</keyword>
<sequence length="610" mass="67547">MERSRAAGLPCGASCAAIHGAGTATIPCHDGPFRGTSVKKDDQKNFVIFAVLAALILFGWPQIAHWVFPQQQPAPVKIEGGKTTPVTNPGADPAADSPKAMRDRQSVLAETPRVQIETPKLRGSINLKGARIDDLVLVQYAETVAKNSPPIRLLSPGGAKGAYFAQFGWQGAGVAAPDANTIWQASGNRLTPTTPVTLSAQSPTGQVFRIELSVDANYMFNVRQTVANLGNVPISVTPFALVSRAEKSTDVDQYVAHVGPIAVSQGAANYVNYSEVDAGTKAFSTTGGWVGYTDHYWLTAVVPDQRLPVQLQQRQTPAKSYQADYQTAAPLSVAPGKKITYSSHFFAGAKEVKLLEDYQSKLGIVLFDRAIDWGWFGLIEIPIFYYLDWLFRLVKNFGVAIILLTITIRALLFPIAQRQFASMAKMRAVQPKMKALQERHKDDKPRQQQEIMKLYKEEKVNPLAGCLPILLQIPIMFALYKVLLLTIEMRHQPFVLWIHDLSAPDPLLVLNLFGLLNFTPPSFLAIGVIPILLGISMYFQFKLNPAPMDDMQKQIFSIMPWMLMFLMAPFAVGLQVYWITSNVLTMAQQWLLYRQHPALKEPVKKEAKAK</sequence>
<dbReference type="GO" id="GO:0051205">
    <property type="term" value="P:protein insertion into membrane"/>
    <property type="evidence" value="ECO:0007669"/>
    <property type="project" value="TreeGrafter"/>
</dbReference>
<dbReference type="Pfam" id="PF14849">
    <property type="entry name" value="YidC_periplas"/>
    <property type="match status" value="1"/>
</dbReference>
<dbReference type="AlphaFoldDB" id="A0A2K8MCA2"/>
<feature type="transmembrane region" description="Helical" evidence="13">
    <location>
        <begin position="47"/>
        <end position="68"/>
    </location>
</feature>
<dbReference type="InterPro" id="IPR028053">
    <property type="entry name" value="Membr_insert_YidC_N"/>
</dbReference>
<keyword evidence="18" id="KW-1185">Reference proteome</keyword>
<keyword evidence="8 13" id="KW-1133">Transmembrane helix</keyword>
<dbReference type="GO" id="GO:0005886">
    <property type="term" value="C:plasma membrane"/>
    <property type="evidence" value="ECO:0007669"/>
    <property type="project" value="UniProtKB-SubCell"/>
</dbReference>
<evidence type="ECO:0000256" key="4">
    <source>
        <dbReference type="ARBA" id="ARBA00022448"/>
    </source>
</evidence>
<dbReference type="CDD" id="cd19961">
    <property type="entry name" value="EcYidC-like_peri"/>
    <property type="match status" value="1"/>
</dbReference>
<dbReference type="PRINTS" id="PR00701">
    <property type="entry name" value="60KDINNERMP"/>
</dbReference>
<evidence type="ECO:0000256" key="6">
    <source>
        <dbReference type="ARBA" id="ARBA00022692"/>
    </source>
</evidence>
<dbReference type="HAMAP" id="MF_01810">
    <property type="entry name" value="YidC_type1"/>
    <property type="match status" value="1"/>
</dbReference>
<keyword evidence="6 13" id="KW-0812">Transmembrane</keyword>
<evidence type="ECO:0000256" key="7">
    <source>
        <dbReference type="ARBA" id="ARBA00022927"/>
    </source>
</evidence>